<reference evidence="2 3" key="1">
    <citation type="submission" date="2020-05" db="EMBL/GenBank/DDBJ databases">
        <title>Complete genome sequence of of a novel Thermoleptolyngbya strain isolated from hot springs of Ganzi, Sichuan China.</title>
        <authorList>
            <person name="Tang J."/>
            <person name="Daroch M."/>
            <person name="Li L."/>
            <person name="Waleron K."/>
            <person name="Waleron M."/>
            <person name="Waleron M."/>
        </authorList>
    </citation>
    <scope>NUCLEOTIDE SEQUENCE [LARGE SCALE GENOMIC DNA]</scope>
    <source>
        <strain evidence="2 3">PKUAC-SCTA183</strain>
    </source>
</reference>
<keyword evidence="3" id="KW-1185">Reference proteome</keyword>
<evidence type="ECO:0000313" key="2">
    <source>
        <dbReference type="EMBL" id="QKD81231.1"/>
    </source>
</evidence>
<dbReference type="EMBL" id="CP053661">
    <property type="protein sequence ID" value="QKD81231.1"/>
    <property type="molecule type" value="Genomic_DNA"/>
</dbReference>
<organism evidence="2 3">
    <name type="scientific">Thermoleptolyngbya sichuanensis A183</name>
    <dbReference type="NCBI Taxonomy" id="2737172"/>
    <lineage>
        <taxon>Bacteria</taxon>
        <taxon>Bacillati</taxon>
        <taxon>Cyanobacteriota</taxon>
        <taxon>Cyanophyceae</taxon>
        <taxon>Oculatellales</taxon>
        <taxon>Oculatellaceae</taxon>
        <taxon>Thermoleptolyngbya</taxon>
        <taxon>Thermoleptolyngbya sichuanensis</taxon>
    </lineage>
</organism>
<name>A0A6M8BCC0_9CYAN</name>
<sequence length="144" mass="16448">MASLEQVRDYLGSWFQLGKRVILPGNAEPLLPKTVLQGDRYSYDFALAWKILMQHDLSQCYLEGTTQSIADLLSPAWVIESCARCNMPVPMLDLGQRKELSCPCSDLELWPNTELPSPRSPVSSQDQLEQIRDRLRQNTPKSRR</sequence>
<evidence type="ECO:0000256" key="1">
    <source>
        <dbReference type="SAM" id="MobiDB-lite"/>
    </source>
</evidence>
<dbReference type="KEGG" id="theu:HPC62_02740"/>
<proteinExistence type="predicted"/>
<accession>A0A6M8BCC0</accession>
<dbReference type="RefSeq" id="WP_172353645.1">
    <property type="nucleotide sequence ID" value="NZ_CP053661.1"/>
</dbReference>
<evidence type="ECO:0000313" key="3">
    <source>
        <dbReference type="Proteomes" id="UP000505210"/>
    </source>
</evidence>
<dbReference type="Proteomes" id="UP000505210">
    <property type="component" value="Chromosome"/>
</dbReference>
<feature type="region of interest" description="Disordered" evidence="1">
    <location>
        <begin position="112"/>
        <end position="144"/>
    </location>
</feature>
<dbReference type="AlphaFoldDB" id="A0A6M8BCC0"/>
<gene>
    <name evidence="2" type="ORF">HPC62_02740</name>
</gene>
<protein>
    <submittedName>
        <fullName evidence="2">Uncharacterized protein</fullName>
    </submittedName>
</protein>